<gene>
    <name evidence="3" type="ORF">ALAG00032_LOCUS9663</name>
</gene>
<sequence length="269" mass="30342">MFHKGTSIILLLVISAMGILDFPAETDRIIINIGPNLNPALPHRPNTEVLALEPMVGCRITGLRNPHVHIIHAAVGANSSLAQMNWYHVNAESSSFSHPTVRANWNNNPKTNRGKKIVPVIGMSDIFKAIPPELEVWYLKTDMQGFDFQAIVSGGEYIKRAHYILTETWFGNVQSYSNVQNDFCKHLFPYMISMNFIPIKGEDGYKTNDMLNRPGVKLINGKSIDEIKTLCNEQALLPERTGSLEGDVFWKRVDTTLEEPVWREAKENP</sequence>
<protein>
    <recommendedName>
        <fullName evidence="2">Methyltransferase FkbM domain-containing protein</fullName>
    </recommendedName>
</protein>
<accession>A0A7S3NHY6</accession>
<name>A0A7S3NHY6_9STRA</name>
<dbReference type="InterPro" id="IPR029063">
    <property type="entry name" value="SAM-dependent_MTases_sf"/>
</dbReference>
<reference evidence="3" key="1">
    <citation type="submission" date="2021-01" db="EMBL/GenBank/DDBJ databases">
        <authorList>
            <person name="Corre E."/>
            <person name="Pelletier E."/>
            <person name="Niang G."/>
            <person name="Scheremetjew M."/>
            <person name="Finn R."/>
            <person name="Kale V."/>
            <person name="Holt S."/>
            <person name="Cochrane G."/>
            <person name="Meng A."/>
            <person name="Brown T."/>
            <person name="Cohen L."/>
        </authorList>
    </citation>
    <scope>NUCLEOTIDE SEQUENCE</scope>
    <source>
        <strain evidence="3">CCMP1510</strain>
    </source>
</reference>
<evidence type="ECO:0000256" key="1">
    <source>
        <dbReference type="SAM" id="SignalP"/>
    </source>
</evidence>
<proteinExistence type="predicted"/>
<dbReference type="SUPFAM" id="SSF53335">
    <property type="entry name" value="S-adenosyl-L-methionine-dependent methyltransferases"/>
    <property type="match status" value="1"/>
</dbReference>
<evidence type="ECO:0000259" key="2">
    <source>
        <dbReference type="Pfam" id="PF05050"/>
    </source>
</evidence>
<dbReference type="InterPro" id="IPR006342">
    <property type="entry name" value="FkbM_mtfrase"/>
</dbReference>
<evidence type="ECO:0000313" key="3">
    <source>
        <dbReference type="EMBL" id="CAE0368900.1"/>
    </source>
</evidence>
<organism evidence="3">
    <name type="scientific">Aureoumbra lagunensis</name>
    <dbReference type="NCBI Taxonomy" id="44058"/>
    <lineage>
        <taxon>Eukaryota</taxon>
        <taxon>Sar</taxon>
        <taxon>Stramenopiles</taxon>
        <taxon>Ochrophyta</taxon>
        <taxon>Pelagophyceae</taxon>
        <taxon>Pelagomonadales</taxon>
        <taxon>Aureoumbra</taxon>
    </lineage>
</organism>
<dbReference type="EMBL" id="HBIJ01014405">
    <property type="protein sequence ID" value="CAE0368900.1"/>
    <property type="molecule type" value="Transcribed_RNA"/>
</dbReference>
<dbReference type="Pfam" id="PF05050">
    <property type="entry name" value="Methyltransf_21"/>
    <property type="match status" value="1"/>
</dbReference>
<feature type="signal peptide" evidence="1">
    <location>
        <begin position="1"/>
        <end position="18"/>
    </location>
</feature>
<feature type="domain" description="Methyltransferase FkbM" evidence="2">
    <location>
        <begin position="47"/>
        <end position="165"/>
    </location>
</feature>
<dbReference type="AlphaFoldDB" id="A0A7S3NHY6"/>
<dbReference type="Gene3D" id="3.40.50.150">
    <property type="entry name" value="Vaccinia Virus protein VP39"/>
    <property type="match status" value="1"/>
</dbReference>
<keyword evidence="1" id="KW-0732">Signal</keyword>
<feature type="chain" id="PRO_5030800702" description="Methyltransferase FkbM domain-containing protein" evidence="1">
    <location>
        <begin position="19"/>
        <end position="269"/>
    </location>
</feature>